<proteinExistence type="inferred from homology"/>
<protein>
    <recommendedName>
        <fullName evidence="2">protein-tyrosine-phosphatase</fullName>
        <ecNumber evidence="2">3.1.3.48</ecNumber>
    </recommendedName>
</protein>
<comment type="caution">
    <text evidence="7">The sequence shown here is derived from an EMBL/GenBank/DDBJ whole genome shotgun (WGS) entry which is preliminary data.</text>
</comment>
<feature type="domain" description="Phosphotyrosine protein phosphatase I" evidence="6">
    <location>
        <begin position="4"/>
        <end position="161"/>
    </location>
</feature>
<sequence length="179" mass="20062">MPHLRVLTLCTGNICRSPAAAVLLREALRGTDLEEHVEVGSAGTSWEAEGEPMDERTTLALERAGYTQPFEHTARTIHLTELLRWDLVLPMSIQHAELLQRMARQAPEGSAVPEVSLWRRFEPGVPPGVDLAVDDPWYDEQEAFDQLILSMQKSVPSILEHLREMLAERESAQRTAQSG</sequence>
<dbReference type="InterPro" id="IPR017867">
    <property type="entry name" value="Tyr_phospatase_low_mol_wt"/>
</dbReference>
<dbReference type="Gene3D" id="3.40.50.2300">
    <property type="match status" value="1"/>
</dbReference>
<dbReference type="EC" id="3.1.3.48" evidence="2"/>
<reference evidence="7" key="2">
    <citation type="submission" date="2021-04" db="EMBL/GenBank/DDBJ databases">
        <authorList>
            <person name="Gilroy R."/>
        </authorList>
    </citation>
    <scope>NUCLEOTIDE SEQUENCE</scope>
    <source>
        <strain evidence="7">ChiHjej13B12-24818</strain>
    </source>
</reference>
<accession>A0A9D2RQF2</accession>
<dbReference type="Proteomes" id="UP000823823">
    <property type="component" value="Unassembled WGS sequence"/>
</dbReference>
<dbReference type="SUPFAM" id="SSF52788">
    <property type="entry name" value="Phosphotyrosine protein phosphatases I"/>
    <property type="match status" value="1"/>
</dbReference>
<feature type="active site" description="Nucleophile" evidence="5">
    <location>
        <position position="10"/>
    </location>
</feature>
<evidence type="ECO:0000256" key="4">
    <source>
        <dbReference type="ARBA" id="ARBA00022912"/>
    </source>
</evidence>
<gene>
    <name evidence="7" type="ORF">H9786_10290</name>
</gene>
<organism evidence="7 8">
    <name type="scientific">Candidatus Brachybacterium merdavium</name>
    <dbReference type="NCBI Taxonomy" id="2838513"/>
    <lineage>
        <taxon>Bacteria</taxon>
        <taxon>Bacillati</taxon>
        <taxon>Actinomycetota</taxon>
        <taxon>Actinomycetes</taxon>
        <taxon>Micrococcales</taxon>
        <taxon>Dermabacteraceae</taxon>
        <taxon>Brachybacterium</taxon>
    </lineage>
</organism>
<keyword evidence="3" id="KW-0378">Hydrolase</keyword>
<feature type="active site" evidence="5">
    <location>
        <position position="16"/>
    </location>
</feature>
<dbReference type="PANTHER" id="PTHR11717">
    <property type="entry name" value="LOW MOLECULAR WEIGHT PROTEIN TYROSINE PHOSPHATASE"/>
    <property type="match status" value="1"/>
</dbReference>
<evidence type="ECO:0000313" key="8">
    <source>
        <dbReference type="Proteomes" id="UP000823823"/>
    </source>
</evidence>
<keyword evidence="4" id="KW-0904">Protein phosphatase</keyword>
<dbReference type="InterPro" id="IPR023485">
    <property type="entry name" value="Ptyr_pPase"/>
</dbReference>
<dbReference type="GO" id="GO:0004725">
    <property type="term" value="F:protein tyrosine phosphatase activity"/>
    <property type="evidence" value="ECO:0007669"/>
    <property type="project" value="UniProtKB-EC"/>
</dbReference>
<feature type="active site" description="Proton donor" evidence="5">
    <location>
        <position position="135"/>
    </location>
</feature>
<dbReference type="Pfam" id="PF01451">
    <property type="entry name" value="LMWPc"/>
    <property type="match status" value="1"/>
</dbReference>
<dbReference type="InterPro" id="IPR050438">
    <property type="entry name" value="LMW_PTPase"/>
</dbReference>
<dbReference type="PRINTS" id="PR00719">
    <property type="entry name" value="LMWPTPASE"/>
</dbReference>
<evidence type="ECO:0000256" key="2">
    <source>
        <dbReference type="ARBA" id="ARBA00013064"/>
    </source>
</evidence>
<dbReference type="AlphaFoldDB" id="A0A9D2RQF2"/>
<dbReference type="PANTHER" id="PTHR11717:SF7">
    <property type="entry name" value="LOW MOLECULAR WEIGHT PHOSPHOTYROSINE PROTEIN PHOSPHATASE"/>
    <property type="match status" value="1"/>
</dbReference>
<name>A0A9D2RQF2_9MICO</name>
<evidence type="ECO:0000256" key="3">
    <source>
        <dbReference type="ARBA" id="ARBA00022801"/>
    </source>
</evidence>
<comment type="similarity">
    <text evidence="1">Belongs to the low molecular weight phosphotyrosine protein phosphatase family.</text>
</comment>
<evidence type="ECO:0000256" key="1">
    <source>
        <dbReference type="ARBA" id="ARBA00011063"/>
    </source>
</evidence>
<reference evidence="7" key="1">
    <citation type="journal article" date="2021" name="PeerJ">
        <title>Extensive microbial diversity within the chicken gut microbiome revealed by metagenomics and culture.</title>
        <authorList>
            <person name="Gilroy R."/>
            <person name="Ravi A."/>
            <person name="Getino M."/>
            <person name="Pursley I."/>
            <person name="Horton D.L."/>
            <person name="Alikhan N.F."/>
            <person name="Baker D."/>
            <person name="Gharbi K."/>
            <person name="Hall N."/>
            <person name="Watson M."/>
            <person name="Adriaenssens E.M."/>
            <person name="Foster-Nyarko E."/>
            <person name="Jarju S."/>
            <person name="Secka A."/>
            <person name="Antonio M."/>
            <person name="Oren A."/>
            <person name="Chaudhuri R.R."/>
            <person name="La Ragione R."/>
            <person name="Hildebrand F."/>
            <person name="Pallen M.J."/>
        </authorList>
    </citation>
    <scope>NUCLEOTIDE SEQUENCE</scope>
    <source>
        <strain evidence="7">ChiHjej13B12-24818</strain>
    </source>
</reference>
<evidence type="ECO:0000259" key="6">
    <source>
        <dbReference type="SMART" id="SM00226"/>
    </source>
</evidence>
<evidence type="ECO:0000256" key="5">
    <source>
        <dbReference type="PIRSR" id="PIRSR617867-1"/>
    </source>
</evidence>
<evidence type="ECO:0000313" key="7">
    <source>
        <dbReference type="EMBL" id="HJB10897.1"/>
    </source>
</evidence>
<dbReference type="SMART" id="SM00226">
    <property type="entry name" value="LMWPc"/>
    <property type="match status" value="1"/>
</dbReference>
<dbReference type="InterPro" id="IPR036196">
    <property type="entry name" value="Ptyr_pPase_sf"/>
</dbReference>
<dbReference type="EMBL" id="DWZH01000081">
    <property type="protein sequence ID" value="HJB10897.1"/>
    <property type="molecule type" value="Genomic_DNA"/>
</dbReference>